<feature type="domain" description="TACO1/YebC-like second and third" evidence="5">
    <location>
        <begin position="86"/>
        <end position="240"/>
    </location>
</feature>
<evidence type="ECO:0000259" key="5">
    <source>
        <dbReference type="Pfam" id="PF01709"/>
    </source>
</evidence>
<dbReference type="Proteomes" id="UP000176665">
    <property type="component" value="Unassembled WGS sequence"/>
</dbReference>
<comment type="subcellular location">
    <subcellularLocation>
        <location evidence="4">Cytoplasm</location>
    </subcellularLocation>
</comment>
<dbReference type="InterPro" id="IPR048300">
    <property type="entry name" value="TACO1_YebC-like_2nd/3rd_dom"/>
</dbReference>
<reference evidence="7 8" key="1">
    <citation type="journal article" date="2016" name="Nat. Commun.">
        <title>Thousands of microbial genomes shed light on interconnected biogeochemical processes in an aquifer system.</title>
        <authorList>
            <person name="Anantharaman K."/>
            <person name="Brown C.T."/>
            <person name="Hug L.A."/>
            <person name="Sharon I."/>
            <person name="Castelle C.J."/>
            <person name="Probst A.J."/>
            <person name="Thomas B.C."/>
            <person name="Singh A."/>
            <person name="Wilkins M.J."/>
            <person name="Karaoz U."/>
            <person name="Brodie E.L."/>
            <person name="Williams K.H."/>
            <person name="Hubbard S.S."/>
            <person name="Banfield J.F."/>
        </authorList>
    </citation>
    <scope>NUCLEOTIDE SEQUENCE [LARGE SCALE GENOMIC DNA]</scope>
</reference>
<dbReference type="HAMAP" id="MF_00693">
    <property type="entry name" value="Transcrip_reg_TACO1"/>
    <property type="match status" value="1"/>
</dbReference>
<dbReference type="NCBIfam" id="NF009044">
    <property type="entry name" value="PRK12378.1"/>
    <property type="match status" value="1"/>
</dbReference>
<protein>
    <recommendedName>
        <fullName evidence="4">Probable transcriptional regulatory protein A2W14_04460</fullName>
    </recommendedName>
</protein>
<dbReference type="PANTHER" id="PTHR12532">
    <property type="entry name" value="TRANSLATIONAL ACTIVATOR OF CYTOCHROME C OXIDASE 1"/>
    <property type="match status" value="1"/>
</dbReference>
<dbReference type="FunFam" id="1.10.10.200:FF:000002">
    <property type="entry name" value="Probable transcriptional regulatory protein CLM62_37755"/>
    <property type="match status" value="1"/>
</dbReference>
<dbReference type="PANTHER" id="PTHR12532:SF0">
    <property type="entry name" value="TRANSLATIONAL ACTIVATOR OF CYTOCHROME C OXIDASE 1"/>
    <property type="match status" value="1"/>
</dbReference>
<sequence length="244" mass="27208">MSGHSKWSKVKHQKEATDSVKGKLFTKFANAIIIAVKEGGGMTDPNSNFKLRLAIDRAKSINMPKENIQRAIDRAKKSDKDTEISEGVYEAFGPKGIGILIEAATDNKMRTVAELKNILERSGGVLATSGAVSHLFNQVGLIEVKKTGKSYDKVLENALEGGAIDIEESEEVYNIFTNPNDLHKVREYLVSVGLTIESFELYFKATSEIEISKKEDIDKIEKLLETIEEREDVQRVFANYKSHV</sequence>
<dbReference type="EMBL" id="MFJA01000044">
    <property type="protein sequence ID" value="OGG02998.1"/>
    <property type="molecule type" value="Genomic_DNA"/>
</dbReference>
<dbReference type="Gene3D" id="1.10.10.200">
    <property type="match status" value="1"/>
</dbReference>
<evidence type="ECO:0000313" key="7">
    <source>
        <dbReference type="EMBL" id="OGG02998.1"/>
    </source>
</evidence>
<dbReference type="Pfam" id="PF20772">
    <property type="entry name" value="TACO1_YebC_N"/>
    <property type="match status" value="1"/>
</dbReference>
<dbReference type="Pfam" id="PF01709">
    <property type="entry name" value="Transcrip_reg"/>
    <property type="match status" value="1"/>
</dbReference>
<evidence type="ECO:0000256" key="1">
    <source>
        <dbReference type="ARBA" id="ARBA00008724"/>
    </source>
</evidence>
<comment type="caution">
    <text evidence="7">The sequence shown here is derived from an EMBL/GenBank/DDBJ whole genome shotgun (WGS) entry which is preliminary data.</text>
</comment>
<dbReference type="GO" id="GO:0006355">
    <property type="term" value="P:regulation of DNA-templated transcription"/>
    <property type="evidence" value="ECO:0007669"/>
    <property type="project" value="UniProtKB-UniRule"/>
</dbReference>
<evidence type="ECO:0000259" key="6">
    <source>
        <dbReference type="Pfam" id="PF20772"/>
    </source>
</evidence>
<dbReference type="GO" id="GO:0003677">
    <property type="term" value="F:DNA binding"/>
    <property type="evidence" value="ECO:0007669"/>
    <property type="project" value="UniProtKB-UniRule"/>
</dbReference>
<name>A0A1F5YS11_9BACT</name>
<dbReference type="NCBIfam" id="TIGR01033">
    <property type="entry name" value="YebC/PmpR family DNA-binding transcriptional regulator"/>
    <property type="match status" value="1"/>
</dbReference>
<keyword evidence="2 4" id="KW-0805">Transcription regulation</keyword>
<dbReference type="Gene3D" id="3.30.70.980">
    <property type="match status" value="2"/>
</dbReference>
<dbReference type="InterPro" id="IPR026564">
    <property type="entry name" value="Transcrip_reg_TACO1-like_dom3"/>
</dbReference>
<dbReference type="GO" id="GO:0005737">
    <property type="term" value="C:cytoplasm"/>
    <property type="evidence" value="ECO:0007669"/>
    <property type="project" value="UniProtKB-SubCell"/>
</dbReference>
<accession>A0A1F5YS11</accession>
<dbReference type="SUPFAM" id="SSF75625">
    <property type="entry name" value="YebC-like"/>
    <property type="match status" value="1"/>
</dbReference>
<comment type="similarity">
    <text evidence="1 4">Belongs to the TACO1 family.</text>
</comment>
<dbReference type="STRING" id="1798371.A2W14_04460"/>
<evidence type="ECO:0000313" key="8">
    <source>
        <dbReference type="Proteomes" id="UP000176665"/>
    </source>
</evidence>
<organism evidence="7 8">
    <name type="scientific">Candidatus Gottesmanbacteria bacterium RBG_16_37_8</name>
    <dbReference type="NCBI Taxonomy" id="1798371"/>
    <lineage>
        <taxon>Bacteria</taxon>
        <taxon>Candidatus Gottesmaniibacteriota</taxon>
    </lineage>
</organism>
<feature type="domain" description="TACO1/YebC-like N-terminal" evidence="6">
    <location>
        <begin position="5"/>
        <end position="77"/>
    </location>
</feature>
<dbReference type="AlphaFoldDB" id="A0A1F5YS11"/>
<dbReference type="InterPro" id="IPR029072">
    <property type="entry name" value="YebC-like"/>
</dbReference>
<keyword evidence="4" id="KW-0238">DNA-binding</keyword>
<evidence type="ECO:0000256" key="3">
    <source>
        <dbReference type="ARBA" id="ARBA00023163"/>
    </source>
</evidence>
<dbReference type="NCBIfam" id="NF001030">
    <property type="entry name" value="PRK00110.1"/>
    <property type="match status" value="1"/>
</dbReference>
<keyword evidence="4" id="KW-0963">Cytoplasm</keyword>
<evidence type="ECO:0000256" key="4">
    <source>
        <dbReference type="HAMAP-Rule" id="MF_00693"/>
    </source>
</evidence>
<proteinExistence type="inferred from homology"/>
<dbReference type="InterPro" id="IPR017856">
    <property type="entry name" value="Integrase-like_N"/>
</dbReference>
<dbReference type="InterPro" id="IPR049083">
    <property type="entry name" value="TACO1_YebC_N"/>
</dbReference>
<dbReference type="InterPro" id="IPR002876">
    <property type="entry name" value="Transcrip_reg_TACO1-like"/>
</dbReference>
<keyword evidence="3 4" id="KW-0804">Transcription</keyword>
<gene>
    <name evidence="7" type="ORF">A2W14_04460</name>
</gene>
<evidence type="ECO:0000256" key="2">
    <source>
        <dbReference type="ARBA" id="ARBA00023015"/>
    </source>
</evidence>